<gene>
    <name evidence="2" type="ORF">IMSHALPRED_004343</name>
</gene>
<sequence>MHRYRKFLLLSTLICHTASLSLPETLNSSSNSTNLPNAQAVCTGFKLFQLRPLHRDCMRAIDLLSSSQLPGYFHIGGVMDDWQLPVTETVDTCELSVQLNPYSLPEHSSWRTLKLAAGRLGDDCKDQAVWGDITGGTITSGPHDRIVIEMVRSKGAEAVGG</sequence>
<comment type="caution">
    <text evidence="2">The sequence shown here is derived from an EMBL/GenBank/DDBJ whole genome shotgun (WGS) entry which is preliminary data.</text>
</comment>
<name>A0A8H3PKG5_9LECA</name>
<dbReference type="EMBL" id="CAJPDT010000207">
    <property type="protein sequence ID" value="CAF9942650.1"/>
    <property type="molecule type" value="Genomic_DNA"/>
</dbReference>
<evidence type="ECO:0000256" key="1">
    <source>
        <dbReference type="SAM" id="SignalP"/>
    </source>
</evidence>
<feature type="signal peptide" evidence="1">
    <location>
        <begin position="1"/>
        <end position="23"/>
    </location>
</feature>
<dbReference type="OrthoDB" id="5347273at2759"/>
<evidence type="ECO:0000313" key="2">
    <source>
        <dbReference type="EMBL" id="CAF9942650.1"/>
    </source>
</evidence>
<reference evidence="2" key="1">
    <citation type="submission" date="2021-03" db="EMBL/GenBank/DDBJ databases">
        <authorList>
            <person name="Tagirdzhanova G."/>
        </authorList>
    </citation>
    <scope>NUCLEOTIDE SEQUENCE</scope>
</reference>
<feature type="chain" id="PRO_5034520090" description="Ecp2 effector protein domain-containing protein" evidence="1">
    <location>
        <begin position="24"/>
        <end position="161"/>
    </location>
</feature>
<protein>
    <recommendedName>
        <fullName evidence="4">Ecp2 effector protein domain-containing protein</fullName>
    </recommendedName>
</protein>
<organism evidence="2 3">
    <name type="scientific">Imshaugia aleurites</name>
    <dbReference type="NCBI Taxonomy" id="172621"/>
    <lineage>
        <taxon>Eukaryota</taxon>
        <taxon>Fungi</taxon>
        <taxon>Dikarya</taxon>
        <taxon>Ascomycota</taxon>
        <taxon>Pezizomycotina</taxon>
        <taxon>Lecanoromycetes</taxon>
        <taxon>OSLEUM clade</taxon>
        <taxon>Lecanoromycetidae</taxon>
        <taxon>Lecanorales</taxon>
        <taxon>Lecanorineae</taxon>
        <taxon>Parmeliaceae</taxon>
        <taxon>Imshaugia</taxon>
    </lineage>
</organism>
<dbReference type="AlphaFoldDB" id="A0A8H3PKG5"/>
<keyword evidence="1" id="KW-0732">Signal</keyword>
<evidence type="ECO:0000313" key="3">
    <source>
        <dbReference type="Proteomes" id="UP000664534"/>
    </source>
</evidence>
<accession>A0A8H3PKG5</accession>
<evidence type="ECO:0008006" key="4">
    <source>
        <dbReference type="Google" id="ProtNLM"/>
    </source>
</evidence>
<keyword evidence="3" id="KW-1185">Reference proteome</keyword>
<dbReference type="Proteomes" id="UP000664534">
    <property type="component" value="Unassembled WGS sequence"/>
</dbReference>
<proteinExistence type="predicted"/>